<dbReference type="PANTHER" id="PTHR32322">
    <property type="entry name" value="INNER MEMBRANE TRANSPORTER"/>
    <property type="match status" value="1"/>
</dbReference>
<keyword evidence="3 6" id="KW-0812">Transmembrane</keyword>
<feature type="transmembrane region" description="Helical" evidence="6">
    <location>
        <begin position="211"/>
        <end position="230"/>
    </location>
</feature>
<feature type="transmembrane region" description="Helical" evidence="6">
    <location>
        <begin position="87"/>
        <end position="110"/>
    </location>
</feature>
<feature type="transmembrane region" description="Helical" evidence="6">
    <location>
        <begin position="32"/>
        <end position="50"/>
    </location>
</feature>
<feature type="transmembrane region" description="Helical" evidence="6">
    <location>
        <begin position="242"/>
        <end position="260"/>
    </location>
</feature>
<comment type="caution">
    <text evidence="8">The sequence shown here is derived from an EMBL/GenBank/DDBJ whole genome shotgun (WGS) entry which is preliminary data.</text>
</comment>
<evidence type="ECO:0000256" key="3">
    <source>
        <dbReference type="ARBA" id="ARBA00022692"/>
    </source>
</evidence>
<comment type="subcellular location">
    <subcellularLocation>
        <location evidence="1">Membrane</location>
        <topology evidence="1">Multi-pass membrane protein</topology>
    </subcellularLocation>
</comment>
<feature type="transmembrane region" description="Helical" evidence="6">
    <location>
        <begin position="181"/>
        <end position="199"/>
    </location>
</feature>
<dbReference type="AlphaFoldDB" id="A0A511BRR3"/>
<name>A0A511BRR3_9PROT</name>
<dbReference type="RefSeq" id="WP_147093424.1">
    <property type="nucleotide sequence ID" value="NZ_BJVC01000003.1"/>
</dbReference>
<proteinExistence type="inferred from homology"/>
<evidence type="ECO:0000256" key="5">
    <source>
        <dbReference type="ARBA" id="ARBA00023136"/>
    </source>
</evidence>
<feature type="domain" description="EamA" evidence="7">
    <location>
        <begin position="149"/>
        <end position="284"/>
    </location>
</feature>
<dbReference type="EMBL" id="BJVC01000003">
    <property type="protein sequence ID" value="GEL02314.1"/>
    <property type="molecule type" value="Genomic_DNA"/>
</dbReference>
<evidence type="ECO:0000256" key="1">
    <source>
        <dbReference type="ARBA" id="ARBA00004141"/>
    </source>
</evidence>
<gene>
    <name evidence="8" type="ORF">SSA02_14770</name>
</gene>
<dbReference type="SUPFAM" id="SSF103481">
    <property type="entry name" value="Multidrug resistance efflux transporter EmrE"/>
    <property type="match status" value="2"/>
</dbReference>
<keyword evidence="9" id="KW-1185">Reference proteome</keyword>
<feature type="transmembrane region" description="Helical" evidence="6">
    <location>
        <begin position="266"/>
        <end position="285"/>
    </location>
</feature>
<dbReference type="PANTHER" id="PTHR32322:SF2">
    <property type="entry name" value="EAMA DOMAIN-CONTAINING PROTEIN"/>
    <property type="match status" value="1"/>
</dbReference>
<evidence type="ECO:0000256" key="6">
    <source>
        <dbReference type="SAM" id="Phobius"/>
    </source>
</evidence>
<sequence length="299" mass="32364">MALFLFFAVVILWGLTWFSIHLQIGGTSADVAIFWRFVLSASLIGGGLAATGKLRTPPKAAWPWIAGMGVCLFSCNFLGIYSSELFLPSGTVSVVFSMATLFNTLNLWLFFRRTPDLRVLAGGILGVCGVALLLAGDMAHENWHLMLAGMGFALFGTYLFSCGNMLSRHLAGFEISLTNTVFWGMLCGIALLAVIIPLSGHGYGFPLTSRWLGGLLYLALFGSVAGFLFYLELVRRIGADKAAYATILSPVIALGISALFERVYWSVPMLAGLLLILLGNVLAFLRRKPLPQPVEVEQG</sequence>
<evidence type="ECO:0000256" key="2">
    <source>
        <dbReference type="ARBA" id="ARBA00007362"/>
    </source>
</evidence>
<evidence type="ECO:0000313" key="9">
    <source>
        <dbReference type="Proteomes" id="UP000321405"/>
    </source>
</evidence>
<dbReference type="OrthoDB" id="2352272at2"/>
<feature type="transmembrane region" description="Helical" evidence="6">
    <location>
        <begin position="117"/>
        <end position="136"/>
    </location>
</feature>
<dbReference type="InterPro" id="IPR050638">
    <property type="entry name" value="AA-Vitamin_Transporters"/>
</dbReference>
<feature type="domain" description="EamA" evidence="7">
    <location>
        <begin position="2"/>
        <end position="134"/>
    </location>
</feature>
<reference evidence="8 9" key="1">
    <citation type="submission" date="2019-07" db="EMBL/GenBank/DDBJ databases">
        <title>Whole genome shotgun sequence of Swaminathania salitolerans NBRC 104436.</title>
        <authorList>
            <person name="Hosoyama A."/>
            <person name="Uohara A."/>
            <person name="Ohji S."/>
            <person name="Ichikawa N."/>
        </authorList>
    </citation>
    <scope>NUCLEOTIDE SEQUENCE [LARGE SCALE GENOMIC DNA]</scope>
    <source>
        <strain evidence="8 9">NBRC 104436</strain>
    </source>
</reference>
<comment type="similarity">
    <text evidence="2">Belongs to the EamA transporter family.</text>
</comment>
<dbReference type="Pfam" id="PF00892">
    <property type="entry name" value="EamA"/>
    <property type="match status" value="2"/>
</dbReference>
<dbReference type="InterPro" id="IPR037185">
    <property type="entry name" value="EmrE-like"/>
</dbReference>
<accession>A0A511BRR3</accession>
<keyword evidence="5 6" id="KW-0472">Membrane</keyword>
<feature type="transmembrane region" description="Helical" evidence="6">
    <location>
        <begin position="142"/>
        <end position="160"/>
    </location>
</feature>
<dbReference type="GO" id="GO:0016020">
    <property type="term" value="C:membrane"/>
    <property type="evidence" value="ECO:0007669"/>
    <property type="project" value="UniProtKB-SubCell"/>
</dbReference>
<evidence type="ECO:0000259" key="7">
    <source>
        <dbReference type="Pfam" id="PF00892"/>
    </source>
</evidence>
<protein>
    <recommendedName>
        <fullName evidence="7">EamA domain-containing protein</fullName>
    </recommendedName>
</protein>
<feature type="transmembrane region" description="Helical" evidence="6">
    <location>
        <begin position="62"/>
        <end position="81"/>
    </location>
</feature>
<dbReference type="Proteomes" id="UP000321405">
    <property type="component" value="Unassembled WGS sequence"/>
</dbReference>
<organism evidence="8 9">
    <name type="scientific">Swaminathania salitolerans</name>
    <dbReference type="NCBI Taxonomy" id="182838"/>
    <lineage>
        <taxon>Bacteria</taxon>
        <taxon>Pseudomonadati</taxon>
        <taxon>Pseudomonadota</taxon>
        <taxon>Alphaproteobacteria</taxon>
        <taxon>Acetobacterales</taxon>
        <taxon>Acetobacteraceae</taxon>
        <taxon>Swaminathania</taxon>
    </lineage>
</organism>
<dbReference type="InterPro" id="IPR000620">
    <property type="entry name" value="EamA_dom"/>
</dbReference>
<evidence type="ECO:0000313" key="8">
    <source>
        <dbReference type="EMBL" id="GEL02314.1"/>
    </source>
</evidence>
<evidence type="ECO:0000256" key="4">
    <source>
        <dbReference type="ARBA" id="ARBA00022989"/>
    </source>
</evidence>
<keyword evidence="4 6" id="KW-1133">Transmembrane helix</keyword>